<evidence type="ECO:0000256" key="3">
    <source>
        <dbReference type="ARBA" id="ARBA00023163"/>
    </source>
</evidence>
<gene>
    <name evidence="5" type="ORF">SAMN05660209_01217</name>
</gene>
<dbReference type="InterPro" id="IPR041617">
    <property type="entry name" value="TPR_MalT"/>
</dbReference>
<dbReference type="InterPro" id="IPR027417">
    <property type="entry name" value="P-loop_NTPase"/>
</dbReference>
<keyword evidence="2" id="KW-0238">DNA-binding</keyword>
<dbReference type="PANTHER" id="PTHR44688">
    <property type="entry name" value="DNA-BINDING TRANSCRIPTIONAL ACTIVATOR DEVR_DOSR"/>
    <property type="match status" value="1"/>
</dbReference>
<dbReference type="EMBL" id="FNOT01000003">
    <property type="protein sequence ID" value="SDX78171.1"/>
    <property type="molecule type" value="Genomic_DNA"/>
</dbReference>
<evidence type="ECO:0000259" key="4">
    <source>
        <dbReference type="PROSITE" id="PS50043"/>
    </source>
</evidence>
<dbReference type="Gene3D" id="3.40.50.300">
    <property type="entry name" value="P-loop containing nucleotide triphosphate hydrolases"/>
    <property type="match status" value="1"/>
</dbReference>
<dbReference type="Gene3D" id="1.25.40.10">
    <property type="entry name" value="Tetratricopeptide repeat domain"/>
    <property type="match status" value="1"/>
</dbReference>
<organism evidence="5 6">
    <name type="scientific">Geodermatophilus africanus</name>
    <dbReference type="NCBI Taxonomy" id="1137993"/>
    <lineage>
        <taxon>Bacteria</taxon>
        <taxon>Bacillati</taxon>
        <taxon>Actinomycetota</taxon>
        <taxon>Actinomycetes</taxon>
        <taxon>Geodermatophilales</taxon>
        <taxon>Geodermatophilaceae</taxon>
        <taxon>Geodermatophilus</taxon>
    </lineage>
</organism>
<keyword evidence="6" id="KW-1185">Reference proteome</keyword>
<dbReference type="InterPro" id="IPR036388">
    <property type="entry name" value="WH-like_DNA-bd_sf"/>
</dbReference>
<dbReference type="GO" id="GO:0003677">
    <property type="term" value="F:DNA binding"/>
    <property type="evidence" value="ECO:0007669"/>
    <property type="project" value="UniProtKB-KW"/>
</dbReference>
<name>A0A1H3EHJ6_9ACTN</name>
<evidence type="ECO:0000313" key="5">
    <source>
        <dbReference type="EMBL" id="SDX78171.1"/>
    </source>
</evidence>
<dbReference type="InterPro" id="IPR059106">
    <property type="entry name" value="WHD_MalT"/>
</dbReference>
<evidence type="ECO:0000256" key="1">
    <source>
        <dbReference type="ARBA" id="ARBA00023015"/>
    </source>
</evidence>
<evidence type="ECO:0000256" key="2">
    <source>
        <dbReference type="ARBA" id="ARBA00023125"/>
    </source>
</evidence>
<feature type="domain" description="HTH luxR-type" evidence="4">
    <location>
        <begin position="838"/>
        <end position="903"/>
    </location>
</feature>
<dbReference type="Gene3D" id="1.10.10.10">
    <property type="entry name" value="Winged helix-like DNA-binding domain superfamily/Winged helix DNA-binding domain"/>
    <property type="match status" value="1"/>
</dbReference>
<evidence type="ECO:0000313" key="6">
    <source>
        <dbReference type="Proteomes" id="UP000198921"/>
    </source>
</evidence>
<proteinExistence type="predicted"/>
<dbReference type="GO" id="GO:0006355">
    <property type="term" value="P:regulation of DNA-templated transcription"/>
    <property type="evidence" value="ECO:0007669"/>
    <property type="project" value="InterPro"/>
</dbReference>
<dbReference type="PROSITE" id="PS50043">
    <property type="entry name" value="HTH_LUXR_2"/>
    <property type="match status" value="1"/>
</dbReference>
<sequence length="920" mass="99245">MGPLLETKLHVPRRHRGLVARPRLLERLDRGTEAALTLVSAPAGFGKTTVLTDWLTSVAAGQRSVAWLSLDQRDNDPAVFWTYLVAALRTAAPEVGAGALALLQSPRASTEAVLATLVNDLSALPDDVVLVLDDYHVVDAPEVQDGMSFLVEHLPAQVHLVAAGRADPALPLARLRARGDLVELRAADLRFTADEAAAYLTVAMGLALTAEDVATLEQRTEGWIAALQLAALSMQGRDDVPGFIAGFAGDDRYVVDFLVEEVLQRQPGHVRTFLLQTSVLSRLTGPLCDAVTGQDGGKAMLEALDRANLFLVPLDGRRRWYRYHHLFADVLRMRLQDERPDVVCGLHRRATEWYERSGDRAEAVHHALAGGDTARAADLVELALPALQKGRQEATMRRWLEALPDEVIRVRPVLSVGYAAALMVSGQVEGVEARLRDAEQWLTATPDRGHDPPAPATEMVVADDAGFHRLPSAISMYRAGQALLSGNVAGTVAHARRALDLAGAEDHLGRGGAAGLLGLAHWSSGDLDTGHRWYADAATSLEKAGHVSDVTGCAIALADIRVGQGRLGEAMTTYERALQLVTPDTGPVLRGAADMHVGIAGVHTEHGDLDAARRHLAASRDLGEHLGLPQNPYRWRVVMARIREAEGDVAAALGLLEEAQRRYVGDYFPEVRPVPALRARVLARHGRWADALAWAQERGLSVDDDPDYLREFEHLTLARALAARSAAEGRARSVSGAVRLLDRLLRAAEEGGRTGSVIDVLVVQAISEQARGDLPAALAALRRALALAEPRGHVRVFTDEGPRVGTLLRAVAAEGAAAGYARRLMAALGNGEDGAPVAEHLVDPLSARELDVLRLLGSDLDGPDIARQLFVSVNTVRTHTKNIYAKLGVTNRRAAVRRGEELDLMPRYRDHPGRAAVSDR</sequence>
<accession>A0A1H3EHJ6</accession>
<dbReference type="Pfam" id="PF00196">
    <property type="entry name" value="GerE"/>
    <property type="match status" value="1"/>
</dbReference>
<dbReference type="SUPFAM" id="SSF46894">
    <property type="entry name" value="C-terminal effector domain of the bipartite response regulators"/>
    <property type="match status" value="1"/>
</dbReference>
<dbReference type="AlphaFoldDB" id="A0A1H3EHJ6"/>
<dbReference type="SUPFAM" id="SSF48452">
    <property type="entry name" value="TPR-like"/>
    <property type="match status" value="1"/>
</dbReference>
<dbReference type="InterPro" id="IPR016032">
    <property type="entry name" value="Sig_transdc_resp-reg_C-effctor"/>
</dbReference>
<dbReference type="RefSeq" id="WP_211517028.1">
    <property type="nucleotide sequence ID" value="NZ_FNOT01000003.1"/>
</dbReference>
<dbReference type="Pfam" id="PF17874">
    <property type="entry name" value="TPR_MalT"/>
    <property type="match status" value="1"/>
</dbReference>
<reference evidence="6" key="1">
    <citation type="submission" date="2016-10" db="EMBL/GenBank/DDBJ databases">
        <authorList>
            <person name="Varghese N."/>
            <person name="Submissions S."/>
        </authorList>
    </citation>
    <scope>NUCLEOTIDE SEQUENCE [LARGE SCALE GENOMIC DNA]</scope>
    <source>
        <strain evidence="6">DSM 45422</strain>
    </source>
</reference>
<dbReference type="CDD" id="cd06170">
    <property type="entry name" value="LuxR_C_like"/>
    <property type="match status" value="1"/>
</dbReference>
<dbReference type="Proteomes" id="UP000198921">
    <property type="component" value="Unassembled WGS sequence"/>
</dbReference>
<dbReference type="PANTHER" id="PTHR44688:SF25">
    <property type="entry name" value="HTH LUXR-TYPE DOMAIN-CONTAINING PROTEIN"/>
    <property type="match status" value="1"/>
</dbReference>
<dbReference type="InterPro" id="IPR000792">
    <property type="entry name" value="Tscrpt_reg_LuxR_C"/>
</dbReference>
<keyword evidence="3" id="KW-0804">Transcription</keyword>
<dbReference type="STRING" id="1137993.SAMN05660209_01217"/>
<keyword evidence="1" id="KW-0805">Transcription regulation</keyword>
<dbReference type="InterPro" id="IPR011990">
    <property type="entry name" value="TPR-like_helical_dom_sf"/>
</dbReference>
<dbReference type="PRINTS" id="PR00038">
    <property type="entry name" value="HTHLUXR"/>
</dbReference>
<dbReference type="SMART" id="SM00421">
    <property type="entry name" value="HTH_LUXR"/>
    <property type="match status" value="1"/>
</dbReference>
<protein>
    <submittedName>
        <fullName evidence="5">LuxR family transcriptional regulator, maltose regulon positive regulatory protein</fullName>
    </submittedName>
</protein>
<dbReference type="Pfam" id="PF25873">
    <property type="entry name" value="WHD_MalT"/>
    <property type="match status" value="1"/>
</dbReference>